<organism evidence="1 2">
    <name type="scientific">Streptomyces polychromogenes</name>
    <dbReference type="NCBI Taxonomy" id="67342"/>
    <lineage>
        <taxon>Bacteria</taxon>
        <taxon>Bacillati</taxon>
        <taxon>Actinomycetota</taxon>
        <taxon>Actinomycetes</taxon>
        <taxon>Kitasatosporales</taxon>
        <taxon>Streptomycetaceae</taxon>
        <taxon>Streptomyces</taxon>
    </lineage>
</organism>
<accession>A0ABP3F4V3</accession>
<proteinExistence type="predicted"/>
<reference evidence="2" key="1">
    <citation type="journal article" date="2019" name="Int. J. Syst. Evol. Microbiol.">
        <title>The Global Catalogue of Microorganisms (GCM) 10K type strain sequencing project: providing services to taxonomists for standard genome sequencing and annotation.</title>
        <authorList>
            <consortium name="The Broad Institute Genomics Platform"/>
            <consortium name="The Broad Institute Genome Sequencing Center for Infectious Disease"/>
            <person name="Wu L."/>
            <person name="Ma J."/>
        </authorList>
    </citation>
    <scope>NUCLEOTIDE SEQUENCE [LARGE SCALE GENOMIC DNA]</scope>
    <source>
        <strain evidence="2">JCM 4505</strain>
    </source>
</reference>
<keyword evidence="2" id="KW-1185">Reference proteome</keyword>
<dbReference type="Proteomes" id="UP001501867">
    <property type="component" value="Unassembled WGS sequence"/>
</dbReference>
<protein>
    <submittedName>
        <fullName evidence="1">Uncharacterized protein</fullName>
    </submittedName>
</protein>
<comment type="caution">
    <text evidence="1">The sequence shown here is derived from an EMBL/GenBank/DDBJ whole genome shotgun (WGS) entry which is preliminary data.</text>
</comment>
<gene>
    <name evidence="1" type="ORF">GCM10010302_31880</name>
</gene>
<sequence length="248" mass="27128">MDEGDFRVGDVLSVACPFTVTRVEQGVTWDYVSVRWPWWEIDGDNEFGQWNGVVALGVDSGRGTASEVGPELFRTDPSPEQLKAGDLCRVGVPPTVVHVTAVDHHDPPLETVWLPRPTRTVTVLPRGLSYREFPDASHLDGSGYTIHPGDGIPFTFELLMRPYASLQVGDEVADSFGRAWRFDGPWHWVAFDGEPAGEGPAWPLTLLTRGEMPCSAEDGEAVAASTASGSHQETVRDWMLLTEASPTP</sequence>
<dbReference type="EMBL" id="BAAABV010000015">
    <property type="protein sequence ID" value="GAA0290953.1"/>
    <property type="molecule type" value="Genomic_DNA"/>
</dbReference>
<evidence type="ECO:0000313" key="2">
    <source>
        <dbReference type="Proteomes" id="UP001501867"/>
    </source>
</evidence>
<name>A0ABP3F4V3_9ACTN</name>
<evidence type="ECO:0000313" key="1">
    <source>
        <dbReference type="EMBL" id="GAA0290953.1"/>
    </source>
</evidence>